<dbReference type="InterPro" id="IPR009620">
    <property type="entry name" value="UPF0236"/>
</dbReference>
<evidence type="ECO:0000313" key="4">
    <source>
        <dbReference type="Proteomes" id="UP000245369"/>
    </source>
</evidence>
<dbReference type="Proteomes" id="UP000245369">
    <property type="component" value="Chromosome"/>
</dbReference>
<accession>A0ABM6W743</accession>
<dbReference type="Pfam" id="PF06782">
    <property type="entry name" value="UPF0236"/>
    <property type="match status" value="1"/>
</dbReference>
<proteinExistence type="inferred from homology"/>
<reference evidence="3 4" key="1">
    <citation type="submission" date="2018-05" db="EMBL/GenBank/DDBJ databases">
        <title>Complete genome sequences of Streptococcus sobrinus.</title>
        <authorList>
            <person name="Sales M."/>
            <person name="Jensen P.A."/>
        </authorList>
    </citation>
    <scope>NUCLEOTIDE SEQUENCE [LARGE SCALE GENOMIC DNA]</scope>
    <source>
        <strain evidence="3 4">SL1</strain>
    </source>
</reference>
<keyword evidence="4" id="KW-1185">Reference proteome</keyword>
<sequence>MIDESSLKASYAETTKEDFRAWLAKYDDQVASSMRARGYSCVHSMERTVIFTFGEISFSRKRWKRGKEWAVPVDDMLGLTKNSRYSYEFLYQIAKLSTMMPYDKVVQVIDLLYQVTITKPTVVKATKLAEKLLDEKKDYRFFNENNQPQKKPVDVIYIEGDGAMIKTKSGDPEKRNTDLTHFVVHTGSQQIEPKRFQLMDKKEFVSPSHRLARRELLDYLYNTYEIKDTTLLITNSDCGVGYTPQVFDEISRALGIIHHEHFWDAYHVHKELRAFFRNYPEDLQEQAFTAVKSHNRHKLKVVLDTVESMITDEKEQEDFENFKSRFLSRFRYTKPAKLRGLEPAGIGIMESQHRKITYRMKKRGMYWTQRGLKTMSQLIVLTYENSLEELFFGDWRTDYKQLIAKELETPGDIIARQRRLSKQYQPLDGRRKSHLPGLKTNLAKR</sequence>
<organism evidence="3 4">
    <name type="scientific">Streptococcus sobrinus</name>
    <dbReference type="NCBI Taxonomy" id="1310"/>
    <lineage>
        <taxon>Bacteria</taxon>
        <taxon>Bacillati</taxon>
        <taxon>Bacillota</taxon>
        <taxon>Bacilli</taxon>
        <taxon>Lactobacillales</taxon>
        <taxon>Streptococcaceae</taxon>
        <taxon>Streptococcus</taxon>
    </lineage>
</organism>
<protein>
    <submittedName>
        <fullName evidence="3">ISLre2 family transposase</fullName>
    </submittedName>
</protein>
<evidence type="ECO:0000256" key="2">
    <source>
        <dbReference type="SAM" id="MobiDB-lite"/>
    </source>
</evidence>
<name>A0ABM6W743_9STRE</name>
<evidence type="ECO:0000313" key="3">
    <source>
        <dbReference type="EMBL" id="AWN21431.1"/>
    </source>
</evidence>
<comment type="similarity">
    <text evidence="1">Belongs to the UPF0236 family.</text>
</comment>
<dbReference type="EMBL" id="CP029490">
    <property type="protein sequence ID" value="AWN21431.1"/>
    <property type="molecule type" value="Genomic_DNA"/>
</dbReference>
<dbReference type="GeneID" id="93924618"/>
<evidence type="ECO:0000256" key="1">
    <source>
        <dbReference type="ARBA" id="ARBA00006539"/>
    </source>
</evidence>
<dbReference type="RefSeq" id="WP_002960204.1">
    <property type="nucleotide sequence ID" value="NZ_CP029490.1"/>
</dbReference>
<dbReference type="NCBIfam" id="NF033529">
    <property type="entry name" value="transpos_ISLre2"/>
    <property type="match status" value="1"/>
</dbReference>
<gene>
    <name evidence="3" type="ORF">DK182_08880</name>
</gene>
<feature type="region of interest" description="Disordered" evidence="2">
    <location>
        <begin position="425"/>
        <end position="445"/>
    </location>
</feature>